<dbReference type="Proteomes" id="UP001165960">
    <property type="component" value="Unassembled WGS sequence"/>
</dbReference>
<dbReference type="EMBL" id="QTSX02000732">
    <property type="protein sequence ID" value="KAJ9086099.1"/>
    <property type="molecule type" value="Genomic_DNA"/>
</dbReference>
<name>A0ACC2UH18_9FUNG</name>
<reference evidence="1" key="1">
    <citation type="submission" date="2022-04" db="EMBL/GenBank/DDBJ databases">
        <title>Genome of the entomopathogenic fungus Entomophthora muscae.</title>
        <authorList>
            <person name="Elya C."/>
            <person name="Lovett B.R."/>
            <person name="Lee E."/>
            <person name="Macias A.M."/>
            <person name="Hajek A.E."/>
            <person name="De Bivort B.L."/>
            <person name="Kasson M.T."/>
            <person name="De Fine Licht H.H."/>
            <person name="Stajich J.E."/>
        </authorList>
    </citation>
    <scope>NUCLEOTIDE SEQUENCE</scope>
    <source>
        <strain evidence="1">Berkeley</strain>
    </source>
</reference>
<evidence type="ECO:0000313" key="1">
    <source>
        <dbReference type="EMBL" id="KAJ9086099.1"/>
    </source>
</evidence>
<sequence length="84" mass="9663">MEYQSRNQARSQRLLPLQIKTSTSQSGMFTDDASLKHARRKMRLASDFDEMLLKGFVSLTQIDPEFTLFFTLTPTVANQLIHNV</sequence>
<proteinExistence type="predicted"/>
<gene>
    <name evidence="1" type="ORF">DSO57_1007503</name>
</gene>
<keyword evidence="2" id="KW-1185">Reference proteome</keyword>
<comment type="caution">
    <text evidence="1">The sequence shown here is derived from an EMBL/GenBank/DDBJ whole genome shotgun (WGS) entry which is preliminary data.</text>
</comment>
<protein>
    <submittedName>
        <fullName evidence="1">Uncharacterized protein</fullName>
    </submittedName>
</protein>
<evidence type="ECO:0000313" key="2">
    <source>
        <dbReference type="Proteomes" id="UP001165960"/>
    </source>
</evidence>
<organism evidence="1 2">
    <name type="scientific">Entomophthora muscae</name>
    <dbReference type="NCBI Taxonomy" id="34485"/>
    <lineage>
        <taxon>Eukaryota</taxon>
        <taxon>Fungi</taxon>
        <taxon>Fungi incertae sedis</taxon>
        <taxon>Zoopagomycota</taxon>
        <taxon>Entomophthoromycotina</taxon>
        <taxon>Entomophthoromycetes</taxon>
        <taxon>Entomophthorales</taxon>
        <taxon>Entomophthoraceae</taxon>
        <taxon>Entomophthora</taxon>
    </lineage>
</organism>
<accession>A0ACC2UH18</accession>